<accession>A0A2T5M0M3</accession>
<gene>
    <name evidence="1" type="ORF">P175DRAFT_0212079</name>
</gene>
<evidence type="ECO:0000313" key="1">
    <source>
        <dbReference type="EMBL" id="PTU22087.1"/>
    </source>
</evidence>
<sequence length="145" mass="16118">MSAWRESIVLGSLPFHSERKRTRFIDSRGEDEGILFMLREESSDLCIALEHLHDSSSSSSFPSLLYLPLLLQHPILIVTLSLLSPESSLSHLLPRLIFSPPLLTLPNCLTLQVLPSFYLLNTTPSNSSSTPPWTALARLDLACCS</sequence>
<name>A0A2T5M0M3_9EURO</name>
<dbReference type="AlphaFoldDB" id="A0A2T5M0M3"/>
<dbReference type="RefSeq" id="XP_040753479.1">
    <property type="nucleotide sequence ID" value="XM_040892598.1"/>
</dbReference>
<dbReference type="GeneID" id="63809480"/>
<dbReference type="Proteomes" id="UP000244073">
    <property type="component" value="Unassembled WGS sequence"/>
</dbReference>
<evidence type="ECO:0000313" key="2">
    <source>
        <dbReference type="Proteomes" id="UP000244073"/>
    </source>
</evidence>
<protein>
    <submittedName>
        <fullName evidence="1">Uncharacterized protein</fullName>
    </submittedName>
</protein>
<dbReference type="EMBL" id="MSFN02000003">
    <property type="protein sequence ID" value="PTU22087.1"/>
    <property type="molecule type" value="Genomic_DNA"/>
</dbReference>
<comment type="caution">
    <text evidence="1">The sequence shown here is derived from an EMBL/GenBank/DDBJ whole genome shotgun (WGS) entry which is preliminary data.</text>
</comment>
<dbReference type="VEuPathDB" id="FungiDB:P175DRAFT_0212079"/>
<reference evidence="1 2" key="1">
    <citation type="journal article" date="2018" name="Proc. Natl. Acad. Sci. U.S.A.">
        <title>Linking secondary metabolites to gene clusters through genome sequencing of six diverse Aspergillus species.</title>
        <authorList>
            <person name="Kaerboelling I."/>
            <person name="Vesth T.C."/>
            <person name="Frisvad J.C."/>
            <person name="Nybo J.L."/>
            <person name="Theobald S."/>
            <person name="Kuo A."/>
            <person name="Bowyer P."/>
            <person name="Matsuda Y."/>
            <person name="Mondo S."/>
            <person name="Lyhne E.K."/>
            <person name="Kogle M.E."/>
            <person name="Clum A."/>
            <person name="Lipzen A."/>
            <person name="Salamov A."/>
            <person name="Ngan C.Y."/>
            <person name="Daum C."/>
            <person name="Chiniquy J."/>
            <person name="Barry K."/>
            <person name="LaButti K."/>
            <person name="Haridas S."/>
            <person name="Simmons B.A."/>
            <person name="Magnuson J.K."/>
            <person name="Mortensen U.H."/>
            <person name="Larsen T.O."/>
            <person name="Grigoriev I.V."/>
            <person name="Baker S.E."/>
            <person name="Andersen M.R."/>
        </authorList>
    </citation>
    <scope>NUCLEOTIDE SEQUENCE [LARGE SCALE GENOMIC DNA]</scope>
    <source>
        <strain evidence="1 2">IBT 24754</strain>
    </source>
</reference>
<proteinExistence type="predicted"/>
<organism evidence="1 2">
    <name type="scientific">Aspergillus ochraceoroseus IBT 24754</name>
    <dbReference type="NCBI Taxonomy" id="1392256"/>
    <lineage>
        <taxon>Eukaryota</taxon>
        <taxon>Fungi</taxon>
        <taxon>Dikarya</taxon>
        <taxon>Ascomycota</taxon>
        <taxon>Pezizomycotina</taxon>
        <taxon>Eurotiomycetes</taxon>
        <taxon>Eurotiomycetidae</taxon>
        <taxon>Eurotiales</taxon>
        <taxon>Aspergillaceae</taxon>
        <taxon>Aspergillus</taxon>
        <taxon>Aspergillus subgen. Nidulantes</taxon>
    </lineage>
</organism>